<evidence type="ECO:0000259" key="10">
    <source>
        <dbReference type="PROSITE" id="PS50110"/>
    </source>
</evidence>
<dbReference type="InterPro" id="IPR011006">
    <property type="entry name" value="CheY-like_superfamily"/>
</dbReference>
<dbReference type="GO" id="GO:0000155">
    <property type="term" value="F:phosphorelay sensor kinase activity"/>
    <property type="evidence" value="ECO:0007669"/>
    <property type="project" value="InterPro"/>
</dbReference>
<dbReference type="Gene3D" id="2.130.10.10">
    <property type="entry name" value="YVTN repeat-like/Quinoprotein amine dehydrogenase"/>
    <property type="match status" value="2"/>
</dbReference>
<protein>
    <recommendedName>
        <fullName evidence="2">histidine kinase</fullName>
        <ecNumber evidence="2">2.7.13.3</ecNumber>
    </recommendedName>
</protein>
<feature type="domain" description="Histidine kinase" evidence="9">
    <location>
        <begin position="852"/>
        <end position="1086"/>
    </location>
</feature>
<dbReference type="CDD" id="cd17574">
    <property type="entry name" value="REC_OmpR"/>
    <property type="match status" value="1"/>
</dbReference>
<dbReference type="CDD" id="cd00082">
    <property type="entry name" value="HisKA"/>
    <property type="match status" value="1"/>
</dbReference>
<dbReference type="Gene3D" id="1.10.287.130">
    <property type="match status" value="1"/>
</dbReference>
<feature type="modified residue" description="4-aspartylphosphate" evidence="6">
    <location>
        <position position="1199"/>
    </location>
</feature>
<dbReference type="SUPFAM" id="SSF63829">
    <property type="entry name" value="Calcium-dependent phosphotriesterase"/>
    <property type="match status" value="2"/>
</dbReference>
<dbReference type="Gene3D" id="3.30.565.10">
    <property type="entry name" value="Histidine kinase-like ATPase, C-terminal domain"/>
    <property type="match status" value="1"/>
</dbReference>
<comment type="catalytic activity">
    <reaction evidence="1">
        <text>ATP + protein L-histidine = ADP + protein N-phospho-L-histidine.</text>
        <dbReference type="EC" id="2.7.13.3"/>
    </reaction>
</comment>
<dbReference type="PROSITE" id="PS50109">
    <property type="entry name" value="HIS_KIN"/>
    <property type="match status" value="1"/>
</dbReference>
<sequence length="1414" mass="161355">MEPKRIYILYSLLLFFVILSSVSHVYAQPKPLKDGNIQKQGIGVDTLSFENIGVEDGLSNNAVTCLMQDHYGLIWMGTYDGLNRYDGANFDVFRNKLSDSFSVINNHITVLKEGKSGIIWVGTQMGFAQFDYADFKFHTAYYRPYGENSALKTTARVKDILADSLGNVLVATENYGLLFKSSRQRIFSQVLLNGKSSLNITAISPFRNNSYLVYIKDQGLFRFDGDKCSLTPMAINMPVATRLLYEPEEGQLLIGSEEGLFKYELATKKISLYCQALSRSNITHLLRDRKGVLWISTDGNGVAVLSNVNNPDKDLQFIKAGREKNQLKSAAVYGVFEDHKERKWIATLRGGVSLLKTGSSAFKTFSKDDFNPASLVSNFILSFCEDKAHNVWIGTDGGGISYWNPVTNQFKNYVHKQDDPGSISGNYIVSIIKDYKNDIWIASFNGGIDRLTPGSNQFTHYVCYNPYKNSYAKNFWKLFEDSRHRIWLGSTLGDVLFKFNSEKNKFEVFDTTLINIHTMYEDTKGNIWLGNYDQLIKLDTLHNNHEYIHVGFPVRSIIEDDQNRLWVGTEGGGLMLYDAKNESFKSYTMDDGFSSNSILNLLKDKKGRIWCSTYNGLSVFDPKSKSIYNYHDHDGLQSNQFSYNAALALSNGNFLFGGVAGFNEFTPEEVNKVAPSVRVLITSFKVNNVPVEQSGFLPKGSSAVDFTSITTPFNQASFQIRFAALNYDAPTSVQYGYYLEGWDKAWTYIGNNHNISYSRLNEGEYILHLAVLQPDGKPLLSTERILEIRVLPPWYRSWWAYLIYLLAVVGLIYAYQKYRQRRTKLLYEMKLTRMNANAERELNERKIAFFTNISHEFRTMLTLIINPIKELMEHADETGQPETVRTAYKNSRRMLGLIGQLLLFRKADREETQLHISKLNLEELCREVFDSFAYQAKSQQIDYRFEVKELYPNKVYEGDIASGLFERDALEIYGDQEKIEILLFNLISNAFKYTAPKGRIILSLEERATDVLIKLEDTGKGIAAQEKEKVFQKFYQRHDSGERAKPGFGIGLFLVKEFVGLHHGTVTLDSVVEKGTSFIIGLPKGKDHFAGEMIHESVEQSNGLAEDMLDKEALLDFEQQQQGPSLYVSKENSTSFKDKDESQVELVSDRQRILIADDNREIRTFVSSLFKGYEVMVAEDGNRAWELIRDKIPDLVILDLIMPGMTGDNICKSLKSDEKLSHIPVVILTAEESSDIRLRCVEAGADDYITKPFEKELLMARVGNLLKAKNSLQKYFYNEITLQDNQNKLTLEDKVFLDGCMRIVEEHLDDDQFKVQILVDEMCMSHSSLYKKIHALTGYSVAGYVRFVRLRKAAELFVNTQNNVNEVAFIVGFNDVKYFRSQFQKLFNMTPSAYIKKFRKPFAGMYTRKRSADT</sequence>
<feature type="domain" description="Response regulatory" evidence="10">
    <location>
        <begin position="1152"/>
        <end position="1266"/>
    </location>
</feature>
<dbReference type="InterPro" id="IPR003594">
    <property type="entry name" value="HATPase_dom"/>
</dbReference>
<dbReference type="Gene3D" id="3.40.50.2300">
    <property type="match status" value="1"/>
</dbReference>
<keyword evidence="5" id="KW-0804">Transcription</keyword>
<dbReference type="SMART" id="SM00387">
    <property type="entry name" value="HATPase_c"/>
    <property type="match status" value="1"/>
</dbReference>
<keyword evidence="11" id="KW-0418">Kinase</keyword>
<dbReference type="RefSeq" id="WP_091396254.1">
    <property type="nucleotide sequence ID" value="NZ_FNQY01000007.1"/>
</dbReference>
<dbReference type="STRING" id="551991.SAMN05192529_107127"/>
<dbReference type="GO" id="GO:0003700">
    <property type="term" value="F:DNA-binding transcription factor activity"/>
    <property type="evidence" value="ECO:0007669"/>
    <property type="project" value="InterPro"/>
</dbReference>
<name>A0A1H3Y888_9BACT</name>
<dbReference type="InterPro" id="IPR011123">
    <property type="entry name" value="Y_Y_Y"/>
</dbReference>
<evidence type="ECO:0000313" key="12">
    <source>
        <dbReference type="Proteomes" id="UP000199041"/>
    </source>
</evidence>
<dbReference type="Pfam" id="PF02518">
    <property type="entry name" value="HATPase_c"/>
    <property type="match status" value="1"/>
</dbReference>
<dbReference type="SUPFAM" id="SSF47384">
    <property type="entry name" value="Homodimeric domain of signal transducing histidine kinase"/>
    <property type="match status" value="1"/>
</dbReference>
<evidence type="ECO:0000256" key="4">
    <source>
        <dbReference type="ARBA" id="ARBA00023015"/>
    </source>
</evidence>
<keyword evidence="12" id="KW-1185">Reference proteome</keyword>
<dbReference type="InterPro" id="IPR015943">
    <property type="entry name" value="WD40/YVTN_repeat-like_dom_sf"/>
</dbReference>
<dbReference type="Pfam" id="PF12833">
    <property type="entry name" value="HTH_18"/>
    <property type="match status" value="1"/>
</dbReference>
<organism evidence="11 12">
    <name type="scientific">Arachidicoccus rhizosphaerae</name>
    <dbReference type="NCBI Taxonomy" id="551991"/>
    <lineage>
        <taxon>Bacteria</taxon>
        <taxon>Pseudomonadati</taxon>
        <taxon>Bacteroidota</taxon>
        <taxon>Chitinophagia</taxon>
        <taxon>Chitinophagales</taxon>
        <taxon>Chitinophagaceae</taxon>
        <taxon>Arachidicoccus</taxon>
    </lineage>
</organism>
<dbReference type="InterPro" id="IPR003661">
    <property type="entry name" value="HisK_dim/P_dom"/>
</dbReference>
<dbReference type="SMART" id="SM00448">
    <property type="entry name" value="REC"/>
    <property type="match status" value="1"/>
</dbReference>
<dbReference type="Pfam" id="PF00072">
    <property type="entry name" value="Response_reg"/>
    <property type="match status" value="1"/>
</dbReference>
<dbReference type="Gene3D" id="1.10.10.60">
    <property type="entry name" value="Homeodomain-like"/>
    <property type="match status" value="1"/>
</dbReference>
<keyword evidence="4" id="KW-0805">Transcription regulation</keyword>
<keyword evidence="7" id="KW-1133">Transmembrane helix</keyword>
<dbReference type="Pfam" id="PF00512">
    <property type="entry name" value="HisKA"/>
    <property type="match status" value="1"/>
</dbReference>
<dbReference type="PANTHER" id="PTHR43547">
    <property type="entry name" value="TWO-COMPONENT HISTIDINE KINASE"/>
    <property type="match status" value="1"/>
</dbReference>
<feature type="domain" description="HTH araC/xylS-type" evidence="8">
    <location>
        <begin position="1298"/>
        <end position="1397"/>
    </location>
</feature>
<evidence type="ECO:0000256" key="3">
    <source>
        <dbReference type="ARBA" id="ARBA00022553"/>
    </source>
</evidence>
<dbReference type="PROSITE" id="PS01124">
    <property type="entry name" value="HTH_ARAC_FAMILY_2"/>
    <property type="match status" value="1"/>
</dbReference>
<dbReference type="Gene3D" id="2.60.40.10">
    <property type="entry name" value="Immunoglobulins"/>
    <property type="match status" value="1"/>
</dbReference>
<dbReference type="PROSITE" id="PS50110">
    <property type="entry name" value="RESPONSE_REGULATORY"/>
    <property type="match status" value="1"/>
</dbReference>
<evidence type="ECO:0000256" key="7">
    <source>
        <dbReference type="SAM" id="Phobius"/>
    </source>
</evidence>
<evidence type="ECO:0000256" key="2">
    <source>
        <dbReference type="ARBA" id="ARBA00012438"/>
    </source>
</evidence>
<dbReference type="Pfam" id="PF07495">
    <property type="entry name" value="Y_Y_Y"/>
    <property type="match status" value="1"/>
</dbReference>
<dbReference type="SUPFAM" id="SSF52172">
    <property type="entry name" value="CheY-like"/>
    <property type="match status" value="1"/>
</dbReference>
<dbReference type="InterPro" id="IPR009057">
    <property type="entry name" value="Homeodomain-like_sf"/>
</dbReference>
<evidence type="ECO:0000259" key="8">
    <source>
        <dbReference type="PROSITE" id="PS01124"/>
    </source>
</evidence>
<dbReference type="Pfam" id="PF07494">
    <property type="entry name" value="Reg_prop"/>
    <property type="match status" value="5"/>
</dbReference>
<dbReference type="SUPFAM" id="SSF46689">
    <property type="entry name" value="Homeodomain-like"/>
    <property type="match status" value="1"/>
</dbReference>
<evidence type="ECO:0000313" key="11">
    <source>
        <dbReference type="EMBL" id="SEA07092.1"/>
    </source>
</evidence>
<keyword evidence="11" id="KW-0808">Transferase</keyword>
<dbReference type="InterPro" id="IPR005467">
    <property type="entry name" value="His_kinase_dom"/>
</dbReference>
<evidence type="ECO:0000256" key="1">
    <source>
        <dbReference type="ARBA" id="ARBA00000085"/>
    </source>
</evidence>
<dbReference type="OrthoDB" id="9809670at2"/>
<evidence type="ECO:0000259" key="9">
    <source>
        <dbReference type="PROSITE" id="PS50109"/>
    </source>
</evidence>
<gene>
    <name evidence="11" type="ORF">SAMN05192529_107127</name>
</gene>
<keyword evidence="3 6" id="KW-0597">Phosphoprotein</keyword>
<feature type="transmembrane region" description="Helical" evidence="7">
    <location>
        <begin position="798"/>
        <end position="815"/>
    </location>
</feature>
<evidence type="ECO:0000256" key="6">
    <source>
        <dbReference type="PROSITE-ProRule" id="PRU00169"/>
    </source>
</evidence>
<proteinExistence type="predicted"/>
<dbReference type="EC" id="2.7.13.3" evidence="2"/>
<dbReference type="InterPro" id="IPR013783">
    <property type="entry name" value="Ig-like_fold"/>
</dbReference>
<accession>A0A1H3Y888</accession>
<reference evidence="11 12" key="1">
    <citation type="submission" date="2016-10" db="EMBL/GenBank/DDBJ databases">
        <authorList>
            <person name="de Groot N.N."/>
        </authorList>
    </citation>
    <scope>NUCLEOTIDE SEQUENCE [LARGE SCALE GENOMIC DNA]</scope>
    <source>
        <strain evidence="11 12">Vu-144</strain>
    </source>
</reference>
<dbReference type="PRINTS" id="PR00344">
    <property type="entry name" value="BCTRLSENSOR"/>
</dbReference>
<dbReference type="InterPro" id="IPR036097">
    <property type="entry name" value="HisK_dim/P_sf"/>
</dbReference>
<dbReference type="EMBL" id="FNQY01000007">
    <property type="protein sequence ID" value="SEA07092.1"/>
    <property type="molecule type" value="Genomic_DNA"/>
</dbReference>
<dbReference type="Proteomes" id="UP000199041">
    <property type="component" value="Unassembled WGS sequence"/>
</dbReference>
<evidence type="ECO:0000256" key="5">
    <source>
        <dbReference type="ARBA" id="ARBA00023163"/>
    </source>
</evidence>
<keyword evidence="7" id="KW-0472">Membrane</keyword>
<dbReference type="InterPro" id="IPR011110">
    <property type="entry name" value="Reg_prop"/>
</dbReference>
<dbReference type="InterPro" id="IPR004358">
    <property type="entry name" value="Sig_transdc_His_kin-like_C"/>
</dbReference>
<dbReference type="GO" id="GO:0043565">
    <property type="term" value="F:sequence-specific DNA binding"/>
    <property type="evidence" value="ECO:0007669"/>
    <property type="project" value="InterPro"/>
</dbReference>
<dbReference type="InterPro" id="IPR018060">
    <property type="entry name" value="HTH_AraC"/>
</dbReference>
<dbReference type="PANTHER" id="PTHR43547:SF2">
    <property type="entry name" value="HYBRID SIGNAL TRANSDUCTION HISTIDINE KINASE C"/>
    <property type="match status" value="1"/>
</dbReference>
<dbReference type="SUPFAM" id="SSF55874">
    <property type="entry name" value="ATPase domain of HSP90 chaperone/DNA topoisomerase II/histidine kinase"/>
    <property type="match status" value="1"/>
</dbReference>
<dbReference type="SMART" id="SM00388">
    <property type="entry name" value="HisKA"/>
    <property type="match status" value="1"/>
</dbReference>
<dbReference type="InterPro" id="IPR036890">
    <property type="entry name" value="HATPase_C_sf"/>
</dbReference>
<dbReference type="InterPro" id="IPR001789">
    <property type="entry name" value="Sig_transdc_resp-reg_receiver"/>
</dbReference>
<keyword evidence="7" id="KW-0812">Transmembrane</keyword>
<dbReference type="SMART" id="SM00342">
    <property type="entry name" value="HTH_ARAC"/>
    <property type="match status" value="1"/>
</dbReference>